<dbReference type="GO" id="GO:0005634">
    <property type="term" value="C:nucleus"/>
    <property type="evidence" value="ECO:0007669"/>
    <property type="project" value="TreeGrafter"/>
</dbReference>
<dbReference type="SMART" id="SM00165">
    <property type="entry name" value="UBA"/>
    <property type="match status" value="1"/>
</dbReference>
<keyword evidence="2" id="KW-0963">Cytoplasm</keyword>
<reference evidence="7" key="1">
    <citation type="submission" date="2020-12" db="EMBL/GenBank/DDBJ databases">
        <title>Metabolic potential, ecology and presence of endohyphal bacteria is reflected in genomic diversity of Mucoromycotina.</title>
        <authorList>
            <person name="Muszewska A."/>
            <person name="Okrasinska A."/>
            <person name="Steczkiewicz K."/>
            <person name="Drgas O."/>
            <person name="Orlowska M."/>
            <person name="Perlinska-Lenart U."/>
            <person name="Aleksandrzak-Piekarczyk T."/>
            <person name="Szatraj K."/>
            <person name="Zielenkiewicz U."/>
            <person name="Pilsyk S."/>
            <person name="Malc E."/>
            <person name="Mieczkowski P."/>
            <person name="Kruszewska J.S."/>
            <person name="Biernat P."/>
            <person name="Pawlowska J."/>
        </authorList>
    </citation>
    <scope>NUCLEOTIDE SEQUENCE</scope>
    <source>
        <strain evidence="7">WA0000051536</strain>
    </source>
</reference>
<accession>A0A8H7UK43</accession>
<evidence type="ECO:0000313" key="7">
    <source>
        <dbReference type="EMBL" id="KAG2182708.1"/>
    </source>
</evidence>
<dbReference type="GO" id="GO:0032435">
    <property type="term" value="P:negative regulation of proteasomal ubiquitin-dependent protein catabolic process"/>
    <property type="evidence" value="ECO:0007669"/>
    <property type="project" value="TreeGrafter"/>
</dbReference>
<dbReference type="CDD" id="cd14302">
    <property type="entry name" value="UBA_UBXN1"/>
    <property type="match status" value="1"/>
</dbReference>
<keyword evidence="3" id="KW-0175">Coiled coil</keyword>
<evidence type="ECO:0000313" key="8">
    <source>
        <dbReference type="Proteomes" id="UP000612746"/>
    </source>
</evidence>
<dbReference type="InterPro" id="IPR057766">
    <property type="entry name" value="Znf-C2H2_OTU1-like_C"/>
</dbReference>
<dbReference type="InterPro" id="IPR029071">
    <property type="entry name" value="Ubiquitin-like_domsf"/>
</dbReference>
<evidence type="ECO:0000256" key="2">
    <source>
        <dbReference type="ARBA" id="ARBA00022490"/>
    </source>
</evidence>
<dbReference type="Pfam" id="PF24560">
    <property type="entry name" value="zf-C2H2_OTU1_C"/>
    <property type="match status" value="1"/>
</dbReference>
<dbReference type="InterPro" id="IPR009060">
    <property type="entry name" value="UBA-like_sf"/>
</dbReference>
<organism evidence="7 8">
    <name type="scientific">Umbelopsis vinacea</name>
    <dbReference type="NCBI Taxonomy" id="44442"/>
    <lineage>
        <taxon>Eukaryota</taxon>
        <taxon>Fungi</taxon>
        <taxon>Fungi incertae sedis</taxon>
        <taxon>Mucoromycota</taxon>
        <taxon>Mucoromycotina</taxon>
        <taxon>Umbelopsidomycetes</taxon>
        <taxon>Umbelopsidales</taxon>
        <taxon>Umbelopsidaceae</taxon>
        <taxon>Umbelopsis</taxon>
    </lineage>
</organism>
<feature type="compositionally biased region" description="Basic and acidic residues" evidence="4">
    <location>
        <begin position="70"/>
        <end position="81"/>
    </location>
</feature>
<keyword evidence="8" id="KW-1185">Reference proteome</keyword>
<dbReference type="GO" id="GO:0031397">
    <property type="term" value="P:negative regulation of protein ubiquitination"/>
    <property type="evidence" value="ECO:0007669"/>
    <property type="project" value="TreeGrafter"/>
</dbReference>
<feature type="compositionally biased region" description="Low complexity" evidence="4">
    <location>
        <begin position="55"/>
        <end position="66"/>
    </location>
</feature>
<feature type="domain" description="UBX" evidence="6">
    <location>
        <begin position="244"/>
        <end position="311"/>
    </location>
</feature>
<sequence length="330" mass="36486">MATDIDTLVAMGFPRNRAEKAWKKTNGAGLQPAMDWILEHSEDADIDEPVTEGQSLAAATPSASSTGNAEDGKYQQGEIKDGEQTAQSLICNDCQKLFRDASAAERHAIRTGHQNFSESTEAIKPLSEEEKKEKLAELKARLAEKRALREVQDKEEKKSNEKIRRKTGQEIVLAKEKLEEEQMKKAFAAKKKEKEEEKAAKAKIKAQIEADKRERAAKRDASKQVAQAQAQADAVEAAKPTVKKEYTEARLQIRVPGIAPVTQTFPAGSQLEDVAAFLRDNGHATSFTLSTTFPRKTFQPEEYSKTLKELGHSSPFPLDLVPSAVLLLNT</sequence>
<name>A0A8H7UK43_9FUNG</name>
<feature type="region of interest" description="Disordered" evidence="4">
    <location>
        <begin position="206"/>
        <end position="225"/>
    </location>
</feature>
<dbReference type="InterPro" id="IPR001012">
    <property type="entry name" value="UBX_dom"/>
</dbReference>
<dbReference type="AlphaFoldDB" id="A0A8H7UK43"/>
<comment type="caution">
    <text evidence="7">The sequence shown here is derived from an EMBL/GenBank/DDBJ whole genome shotgun (WGS) entry which is preliminary data.</text>
</comment>
<comment type="subcellular location">
    <subcellularLocation>
        <location evidence="1">Cytoplasm</location>
    </subcellularLocation>
</comment>
<dbReference type="Pfam" id="PF22562">
    <property type="entry name" value="UBA_7"/>
    <property type="match status" value="1"/>
</dbReference>
<evidence type="ECO:0000256" key="1">
    <source>
        <dbReference type="ARBA" id="ARBA00004496"/>
    </source>
</evidence>
<dbReference type="PROSITE" id="PS50030">
    <property type="entry name" value="UBA"/>
    <property type="match status" value="1"/>
</dbReference>
<evidence type="ECO:0000256" key="3">
    <source>
        <dbReference type="ARBA" id="ARBA00023054"/>
    </source>
</evidence>
<dbReference type="Proteomes" id="UP000612746">
    <property type="component" value="Unassembled WGS sequence"/>
</dbReference>
<feature type="domain" description="UBA" evidence="5">
    <location>
        <begin position="1"/>
        <end position="40"/>
    </location>
</feature>
<dbReference type="PANTHER" id="PTHR46340">
    <property type="entry name" value="UBX DOMAIN-CONTAINING PROTEIN 1"/>
    <property type="match status" value="1"/>
</dbReference>
<dbReference type="SMART" id="SM00166">
    <property type="entry name" value="UBX"/>
    <property type="match status" value="1"/>
</dbReference>
<evidence type="ECO:0000256" key="4">
    <source>
        <dbReference type="SAM" id="MobiDB-lite"/>
    </source>
</evidence>
<dbReference type="InterPro" id="IPR041923">
    <property type="entry name" value="UBA_UBXN1"/>
</dbReference>
<dbReference type="Pfam" id="PF00789">
    <property type="entry name" value="UBX"/>
    <property type="match status" value="1"/>
</dbReference>
<dbReference type="OrthoDB" id="10254930at2759"/>
<dbReference type="InterPro" id="IPR013087">
    <property type="entry name" value="Znf_C2H2_type"/>
</dbReference>
<evidence type="ECO:0000259" key="5">
    <source>
        <dbReference type="PROSITE" id="PS50030"/>
    </source>
</evidence>
<dbReference type="GO" id="GO:0036435">
    <property type="term" value="F:K48-linked polyubiquitin modification-dependent protein binding"/>
    <property type="evidence" value="ECO:0007669"/>
    <property type="project" value="TreeGrafter"/>
</dbReference>
<gene>
    <name evidence="7" type="ORF">INT44_005688</name>
</gene>
<dbReference type="GO" id="GO:0005737">
    <property type="term" value="C:cytoplasm"/>
    <property type="evidence" value="ECO:0007669"/>
    <property type="project" value="UniProtKB-SubCell"/>
</dbReference>
<proteinExistence type="predicted"/>
<dbReference type="Gene3D" id="1.10.8.10">
    <property type="entry name" value="DNA helicase RuvA subunit, C-terminal domain"/>
    <property type="match status" value="1"/>
</dbReference>
<feature type="region of interest" description="Disordered" evidence="4">
    <location>
        <begin position="110"/>
        <end position="131"/>
    </location>
</feature>
<dbReference type="SUPFAM" id="SSF46934">
    <property type="entry name" value="UBA-like"/>
    <property type="match status" value="1"/>
</dbReference>
<dbReference type="SUPFAM" id="SSF54236">
    <property type="entry name" value="Ubiquitin-like"/>
    <property type="match status" value="1"/>
</dbReference>
<dbReference type="EMBL" id="JAEPRA010000007">
    <property type="protein sequence ID" value="KAG2182708.1"/>
    <property type="molecule type" value="Genomic_DNA"/>
</dbReference>
<dbReference type="GO" id="GO:1903094">
    <property type="term" value="P:negative regulation of protein K48-linked deubiquitination"/>
    <property type="evidence" value="ECO:0007669"/>
    <property type="project" value="TreeGrafter"/>
</dbReference>
<dbReference type="PROSITE" id="PS00028">
    <property type="entry name" value="ZINC_FINGER_C2H2_1"/>
    <property type="match status" value="1"/>
</dbReference>
<feature type="region of interest" description="Disordered" evidence="4">
    <location>
        <begin position="47"/>
        <end position="81"/>
    </location>
</feature>
<protein>
    <submittedName>
        <fullName evidence="7">Uncharacterized protein</fullName>
    </submittedName>
</protein>
<dbReference type="PROSITE" id="PS50033">
    <property type="entry name" value="UBX"/>
    <property type="match status" value="1"/>
</dbReference>
<feature type="compositionally biased region" description="Basic and acidic residues" evidence="4">
    <location>
        <begin position="206"/>
        <end position="222"/>
    </location>
</feature>
<feature type="non-terminal residue" evidence="7">
    <location>
        <position position="1"/>
    </location>
</feature>
<dbReference type="Gene3D" id="3.10.20.90">
    <property type="entry name" value="Phosphatidylinositol 3-kinase Catalytic Subunit, Chain A, domain 1"/>
    <property type="match status" value="1"/>
</dbReference>
<evidence type="ECO:0000259" key="6">
    <source>
        <dbReference type="PROSITE" id="PS50033"/>
    </source>
</evidence>
<dbReference type="InterPro" id="IPR015940">
    <property type="entry name" value="UBA"/>
</dbReference>
<dbReference type="PANTHER" id="PTHR46340:SF1">
    <property type="entry name" value="UBX DOMAIN-CONTAINING PROTEIN 1"/>
    <property type="match status" value="1"/>
</dbReference>